<name>A0ACC2HVB7_9PLEO</name>
<dbReference type="EMBL" id="JAPHNI010001022">
    <property type="protein sequence ID" value="KAJ8107027.1"/>
    <property type="molecule type" value="Genomic_DNA"/>
</dbReference>
<proteinExistence type="predicted"/>
<organism evidence="1 2">
    <name type="scientific">Boeremia exigua</name>
    <dbReference type="NCBI Taxonomy" id="749465"/>
    <lineage>
        <taxon>Eukaryota</taxon>
        <taxon>Fungi</taxon>
        <taxon>Dikarya</taxon>
        <taxon>Ascomycota</taxon>
        <taxon>Pezizomycotina</taxon>
        <taxon>Dothideomycetes</taxon>
        <taxon>Pleosporomycetidae</taxon>
        <taxon>Pleosporales</taxon>
        <taxon>Pleosporineae</taxon>
        <taxon>Didymellaceae</taxon>
        <taxon>Boeremia</taxon>
    </lineage>
</organism>
<comment type="caution">
    <text evidence="1">The sequence shown here is derived from an EMBL/GenBank/DDBJ whole genome shotgun (WGS) entry which is preliminary data.</text>
</comment>
<evidence type="ECO:0000313" key="1">
    <source>
        <dbReference type="EMBL" id="KAJ8107027.1"/>
    </source>
</evidence>
<keyword evidence="2" id="KW-1185">Reference proteome</keyword>
<accession>A0ACC2HVB7</accession>
<dbReference type="Proteomes" id="UP001153331">
    <property type="component" value="Unassembled WGS sequence"/>
</dbReference>
<gene>
    <name evidence="1" type="ORF">OPT61_g9150</name>
</gene>
<sequence length="76" mass="8426">MFSKGKAAWMVEMRPIIENHLAKLESGATSARSSREVIHGLGDASEEERAEATRVEARLLARIDALKQRLASMKFA</sequence>
<evidence type="ECO:0000313" key="2">
    <source>
        <dbReference type="Proteomes" id="UP001153331"/>
    </source>
</evidence>
<protein>
    <submittedName>
        <fullName evidence="1">Uncharacterized protein</fullName>
    </submittedName>
</protein>
<reference evidence="1" key="1">
    <citation type="submission" date="2022-11" db="EMBL/GenBank/DDBJ databases">
        <title>Genome Sequence of Boeremia exigua.</title>
        <authorList>
            <person name="Buettner E."/>
        </authorList>
    </citation>
    <scope>NUCLEOTIDE SEQUENCE</scope>
    <source>
        <strain evidence="1">CU02</strain>
    </source>
</reference>